<dbReference type="GO" id="GO:0009851">
    <property type="term" value="P:auxin biosynthetic process"/>
    <property type="evidence" value="ECO:0007669"/>
    <property type="project" value="UniProtKB-KW"/>
</dbReference>
<dbReference type="PRINTS" id="PR00419">
    <property type="entry name" value="ADXRDTASE"/>
</dbReference>
<dbReference type="InterPro" id="IPR036188">
    <property type="entry name" value="FAD/NAD-bd_sf"/>
</dbReference>
<evidence type="ECO:0000313" key="8">
    <source>
        <dbReference type="EMBL" id="KPX02343.1"/>
    </source>
</evidence>
<dbReference type="PANTHER" id="PTHR10742:SF342">
    <property type="entry name" value="AMINE OXIDASE"/>
    <property type="match status" value="1"/>
</dbReference>
<keyword evidence="5" id="KW-0073">Auxin biosynthesis</keyword>
<dbReference type="Gene3D" id="1.10.405.40">
    <property type="match status" value="1"/>
</dbReference>
<gene>
    <name evidence="8" type="ORF">ALO50_02272</name>
</gene>
<protein>
    <recommendedName>
        <fullName evidence="4">Tryptophan 2-monooxygenase</fullName>
        <ecNumber evidence="3">1.13.12.3</ecNumber>
    </recommendedName>
</protein>
<sequence>MIGFGSCCPKAPFYFYFKSRTSDNTLDFKGGSHVMDDRNSSPSIDILYDYGPFLKRCEMTGGIGSYSSGTPTPRVAIVGAGISGLVAATELLRVGVKDVVLYESRDRIGGRVWSQVFDPTHPHCIAEMGAMRFPPSATGLFYYLSRFDISTSNTFPDPGVVDTELHYRGKRYHWPAGKKPPALFRRVYEGWQSLLRDGYSLKGGSLVAPLDIAAMLKSGRLEEAAIAWQGWLNVFRDCSFYNAIICIFTGPLPPGGDRWARPEDFELFGSLGIGSGGFLPVFQAGFTEILRMVINGYQTDQRLIPEGIASLATRLADQAFDGKTLRDRVCFSRVGRISREAEKIIIQTEAGEQCVFDRVIVTSSNRAMQMIHCLTDSESFLSPDVARAVRETHLTGSSKLFILTSTKFWIKNKLPTTIQSDGLVRGVYCLDYQPDEPAGLGVVLLSYTWEDDAQKMLAMSDKKTRCQVLVDDLAAIHPVFASHLLPVEGDYERYVLHHDWLTDPHSAGAFKLNYPGEDIYSHRLFFQPMTANSPDKDTGLYLAGCSCSFAGGWIEGAVQTALNSACAVLRSTGGQLSKGNPLDCITASYRY</sequence>
<dbReference type="EC" id="1.13.12.3" evidence="3"/>
<dbReference type="SUPFAM" id="SSF51905">
    <property type="entry name" value="FAD/NAD(P)-binding domain"/>
    <property type="match status" value="1"/>
</dbReference>
<comment type="similarity">
    <text evidence="2">Belongs to the tryptophan 2-monooxygenase family.</text>
</comment>
<keyword evidence="8" id="KW-0503">Monooxygenase</keyword>
<name>A0A0N8R817_PSESX</name>
<dbReference type="InterPro" id="IPR050281">
    <property type="entry name" value="Flavin_monoamine_oxidase"/>
</dbReference>
<evidence type="ECO:0000256" key="3">
    <source>
        <dbReference type="ARBA" id="ARBA00012535"/>
    </source>
</evidence>
<evidence type="ECO:0000259" key="7">
    <source>
        <dbReference type="Pfam" id="PF01593"/>
    </source>
</evidence>
<dbReference type="Proteomes" id="UP000050356">
    <property type="component" value="Unassembled WGS sequence"/>
</dbReference>
<dbReference type="SUPFAM" id="SSF54373">
    <property type="entry name" value="FAD-linked reductases, C-terminal domain"/>
    <property type="match status" value="1"/>
</dbReference>
<dbReference type="PATRIC" id="fig|264451.4.peg.3148"/>
<dbReference type="EMBL" id="LJQA01000011">
    <property type="protein sequence ID" value="KPX02343.1"/>
    <property type="molecule type" value="Genomic_DNA"/>
</dbReference>
<dbReference type="PANTHER" id="PTHR10742">
    <property type="entry name" value="FLAVIN MONOAMINE OXIDASE"/>
    <property type="match status" value="1"/>
</dbReference>
<feature type="domain" description="Amine oxidase" evidence="7">
    <location>
        <begin position="82"/>
        <end position="569"/>
    </location>
</feature>
<reference evidence="8 9" key="1">
    <citation type="submission" date="2015-09" db="EMBL/GenBank/DDBJ databases">
        <title>Genome announcement of multiple Pseudomonas syringae strains.</title>
        <authorList>
            <person name="Thakur S."/>
            <person name="Wang P.W."/>
            <person name="Gong Y."/>
            <person name="Weir B.S."/>
            <person name="Guttman D.S."/>
        </authorList>
    </citation>
    <scope>NUCLEOTIDE SEQUENCE [LARGE SCALE GENOMIC DNA]</scope>
    <source>
        <strain evidence="8 9">ICMP17524</strain>
    </source>
</reference>
<evidence type="ECO:0000313" key="9">
    <source>
        <dbReference type="Proteomes" id="UP000050356"/>
    </source>
</evidence>
<evidence type="ECO:0000256" key="6">
    <source>
        <dbReference type="ARBA" id="ARBA00047321"/>
    </source>
</evidence>
<evidence type="ECO:0000256" key="4">
    <source>
        <dbReference type="ARBA" id="ARBA00017871"/>
    </source>
</evidence>
<dbReference type="GO" id="GO:0050361">
    <property type="term" value="F:tryptophan 2-monooxygenase activity"/>
    <property type="evidence" value="ECO:0007669"/>
    <property type="project" value="UniProtKB-EC"/>
</dbReference>
<comment type="pathway">
    <text evidence="1">Plant hormone metabolism; auxin biosynthesis.</text>
</comment>
<dbReference type="GO" id="GO:0009063">
    <property type="term" value="P:amino acid catabolic process"/>
    <property type="evidence" value="ECO:0007669"/>
    <property type="project" value="TreeGrafter"/>
</dbReference>
<accession>A0A0N8R817</accession>
<dbReference type="Gene3D" id="3.50.50.60">
    <property type="entry name" value="FAD/NAD(P)-binding domain"/>
    <property type="match status" value="1"/>
</dbReference>
<dbReference type="Pfam" id="PF01593">
    <property type="entry name" value="Amino_oxidase"/>
    <property type="match status" value="1"/>
</dbReference>
<evidence type="ECO:0000256" key="2">
    <source>
        <dbReference type="ARBA" id="ARBA00005833"/>
    </source>
</evidence>
<keyword evidence="8" id="KW-0560">Oxidoreductase</keyword>
<dbReference type="GO" id="GO:0001716">
    <property type="term" value="F:L-amino-acid oxidase activity"/>
    <property type="evidence" value="ECO:0007669"/>
    <property type="project" value="TreeGrafter"/>
</dbReference>
<comment type="caution">
    <text evidence="8">The sequence shown here is derived from an EMBL/GenBank/DDBJ whole genome shotgun (WGS) entry which is preliminary data.</text>
</comment>
<organism evidence="8 9">
    <name type="scientific">Pseudomonas syringae pv. cerasicola</name>
    <dbReference type="NCBI Taxonomy" id="264451"/>
    <lineage>
        <taxon>Bacteria</taxon>
        <taxon>Pseudomonadati</taxon>
        <taxon>Pseudomonadota</taxon>
        <taxon>Gammaproteobacteria</taxon>
        <taxon>Pseudomonadales</taxon>
        <taxon>Pseudomonadaceae</taxon>
        <taxon>Pseudomonas</taxon>
        <taxon>Pseudomonas syringae</taxon>
    </lineage>
</organism>
<dbReference type="InterPro" id="IPR002937">
    <property type="entry name" value="Amino_oxidase"/>
</dbReference>
<comment type="catalytic activity">
    <reaction evidence="6">
        <text>L-tryptophan + O2 = indole-3-acetamide + CO2 + H2O</text>
        <dbReference type="Rhea" id="RHEA:16165"/>
        <dbReference type="ChEBI" id="CHEBI:15377"/>
        <dbReference type="ChEBI" id="CHEBI:15379"/>
        <dbReference type="ChEBI" id="CHEBI:16031"/>
        <dbReference type="ChEBI" id="CHEBI:16526"/>
        <dbReference type="ChEBI" id="CHEBI:57912"/>
        <dbReference type="EC" id="1.13.12.3"/>
    </reaction>
</comment>
<dbReference type="AlphaFoldDB" id="A0A0N8R817"/>
<proteinExistence type="inferred from homology"/>
<evidence type="ECO:0000256" key="1">
    <source>
        <dbReference type="ARBA" id="ARBA00004814"/>
    </source>
</evidence>
<dbReference type="Gene3D" id="3.90.660.10">
    <property type="match status" value="1"/>
</dbReference>
<evidence type="ECO:0000256" key="5">
    <source>
        <dbReference type="ARBA" id="ARBA00023070"/>
    </source>
</evidence>